<organism evidence="1 2">
    <name type="scientific">Uliginosibacterium paludis</name>
    <dbReference type="NCBI Taxonomy" id="1615952"/>
    <lineage>
        <taxon>Bacteria</taxon>
        <taxon>Pseudomonadati</taxon>
        <taxon>Pseudomonadota</taxon>
        <taxon>Betaproteobacteria</taxon>
        <taxon>Rhodocyclales</taxon>
        <taxon>Zoogloeaceae</taxon>
        <taxon>Uliginosibacterium</taxon>
    </lineage>
</organism>
<reference evidence="1 2" key="1">
    <citation type="submission" date="2024-07" db="EMBL/GenBank/DDBJ databases">
        <title>Uliginosibacterium paludis KCTC:42655.</title>
        <authorList>
            <person name="Kim M.K."/>
        </authorList>
    </citation>
    <scope>NUCLEOTIDE SEQUENCE [LARGE SCALE GENOMIC DNA]</scope>
    <source>
        <strain evidence="1 2">KCTC 42655</strain>
    </source>
</reference>
<keyword evidence="2" id="KW-1185">Reference proteome</keyword>
<name>A0ABV2CPX9_9RHOO</name>
<dbReference type="EMBL" id="JBEWLZ010000004">
    <property type="protein sequence ID" value="MET1489966.1"/>
    <property type="molecule type" value="Genomic_DNA"/>
</dbReference>
<proteinExistence type="predicted"/>
<evidence type="ECO:0000313" key="2">
    <source>
        <dbReference type="Proteomes" id="UP001548590"/>
    </source>
</evidence>
<dbReference type="RefSeq" id="WP_345923333.1">
    <property type="nucleotide sequence ID" value="NZ_JBDIVF010000001.1"/>
</dbReference>
<dbReference type="Proteomes" id="UP001548590">
    <property type="component" value="Unassembled WGS sequence"/>
</dbReference>
<evidence type="ECO:0000313" key="1">
    <source>
        <dbReference type="EMBL" id="MET1489966.1"/>
    </source>
</evidence>
<sequence>MTEKFLQGVSTRKAPSTSASYKLAKADYDRNNIIIGCKATALDACVLAGGVLPEHSLKAWTEMLQRKADDLQHYAVLGILANQEKWAKGFQSADEKSIGDFLTDIGTVGKQYDVARNALESHP</sequence>
<gene>
    <name evidence="1" type="ORF">ABVT11_09010</name>
</gene>
<protein>
    <submittedName>
        <fullName evidence="1">Uncharacterized protein</fullName>
    </submittedName>
</protein>
<accession>A0ABV2CPX9</accession>
<comment type="caution">
    <text evidence="1">The sequence shown here is derived from an EMBL/GenBank/DDBJ whole genome shotgun (WGS) entry which is preliminary data.</text>
</comment>